<gene>
    <name evidence="1" type="ORF">NSA23_04040</name>
</gene>
<sequence length="52" mass="6119">MEKIENDLKNLCLDLLNILQILEKSNKITKEEYDKYSKSKVAFLEEIDKLSS</sequence>
<organism evidence="1 2">
    <name type="scientific">Anaerosalibacter massiliensis</name>
    <dbReference type="NCBI Taxonomy" id="1347392"/>
    <lineage>
        <taxon>Bacteria</taxon>
        <taxon>Bacillati</taxon>
        <taxon>Bacillota</taxon>
        <taxon>Tissierellia</taxon>
        <taxon>Tissierellales</taxon>
        <taxon>Sporanaerobacteraceae</taxon>
        <taxon>Anaerosalibacter</taxon>
    </lineage>
</organism>
<reference evidence="1" key="1">
    <citation type="submission" date="2022-07" db="EMBL/GenBank/DDBJ databases">
        <title>Enhanced cultured diversity of the mouse gut microbiota enables custom-made synthetic communities.</title>
        <authorList>
            <person name="Afrizal A."/>
        </authorList>
    </citation>
    <scope>NUCLEOTIDE SEQUENCE</scope>
    <source>
        <strain evidence="1">DSM 29482</strain>
    </source>
</reference>
<evidence type="ECO:0000313" key="2">
    <source>
        <dbReference type="Proteomes" id="UP001142078"/>
    </source>
</evidence>
<protein>
    <submittedName>
        <fullName evidence="1">Uncharacterized protein</fullName>
    </submittedName>
</protein>
<dbReference type="RefSeq" id="WP_187116642.1">
    <property type="nucleotide sequence ID" value="NZ_CABKTM010000016.1"/>
</dbReference>
<comment type="caution">
    <text evidence="1">The sequence shown here is derived from an EMBL/GenBank/DDBJ whole genome shotgun (WGS) entry which is preliminary data.</text>
</comment>
<proteinExistence type="predicted"/>
<name>A0A9X2MGX1_9FIRM</name>
<dbReference type="EMBL" id="JANJZL010000002">
    <property type="protein sequence ID" value="MCR2043283.1"/>
    <property type="molecule type" value="Genomic_DNA"/>
</dbReference>
<accession>A0A9X2MGX1</accession>
<dbReference type="Proteomes" id="UP001142078">
    <property type="component" value="Unassembled WGS sequence"/>
</dbReference>
<keyword evidence="2" id="KW-1185">Reference proteome</keyword>
<dbReference type="AlphaFoldDB" id="A0A9X2MGX1"/>
<evidence type="ECO:0000313" key="1">
    <source>
        <dbReference type="EMBL" id="MCR2043283.1"/>
    </source>
</evidence>